<proteinExistence type="predicted"/>
<organism evidence="1 2">
    <name type="scientific">Bradyrhizobium stylosanthis</name>
    <dbReference type="NCBI Taxonomy" id="1803665"/>
    <lineage>
        <taxon>Bacteria</taxon>
        <taxon>Pseudomonadati</taxon>
        <taxon>Pseudomonadota</taxon>
        <taxon>Alphaproteobacteria</taxon>
        <taxon>Hyphomicrobiales</taxon>
        <taxon>Nitrobacteraceae</taxon>
        <taxon>Bradyrhizobium</taxon>
    </lineage>
</organism>
<name>A0A560DPA9_9BRAD</name>
<keyword evidence="2" id="KW-1185">Reference proteome</keyword>
<gene>
    <name evidence="1" type="ORF">FBZ96_105609</name>
</gene>
<sequence length="65" mass="7022">MSDLTEICTKYVSAGDDITTISNWPIILPLHVHTGILGDCKMSLKMSRDGQLTSSDDGEITVTPV</sequence>
<dbReference type="STRING" id="1803665.GCA_001641335_05399"/>
<dbReference type="EMBL" id="VITK01000005">
    <property type="protein sequence ID" value="TWA98930.1"/>
    <property type="molecule type" value="Genomic_DNA"/>
</dbReference>
<accession>A0A560DPA9</accession>
<dbReference type="Proteomes" id="UP000319949">
    <property type="component" value="Unassembled WGS sequence"/>
</dbReference>
<evidence type="ECO:0000313" key="2">
    <source>
        <dbReference type="Proteomes" id="UP000319949"/>
    </source>
</evidence>
<evidence type="ECO:0000313" key="1">
    <source>
        <dbReference type="EMBL" id="TWA98930.1"/>
    </source>
</evidence>
<comment type="caution">
    <text evidence="1">The sequence shown here is derived from an EMBL/GenBank/DDBJ whole genome shotgun (WGS) entry which is preliminary data.</text>
</comment>
<protein>
    <submittedName>
        <fullName evidence="1">Uncharacterized protein</fullName>
    </submittedName>
</protein>
<reference evidence="1 2" key="1">
    <citation type="submission" date="2019-06" db="EMBL/GenBank/DDBJ databases">
        <title>Genomic Encyclopedia of Type Strains, Phase IV (KMG-V): Genome sequencing to study the core and pangenomes of soil and plant-associated prokaryotes.</title>
        <authorList>
            <person name="Whitman W."/>
        </authorList>
    </citation>
    <scope>NUCLEOTIDE SEQUENCE [LARGE SCALE GENOMIC DNA]</scope>
    <source>
        <strain evidence="1 2">BR 510</strain>
    </source>
</reference>
<dbReference type="AlphaFoldDB" id="A0A560DPA9"/>